<keyword evidence="2" id="KW-1133">Transmembrane helix</keyword>
<feature type="region of interest" description="Disordered" evidence="1">
    <location>
        <begin position="258"/>
        <end position="292"/>
    </location>
</feature>
<sequence length="292" mass="32180">MNRSEYIAQLTAALRGKLAFDEIEDIVRDYQEFFDEGVRQGKSEEQVAAELGNPRDVAQQILSEERETPSSGTASSEGGFRDSFTRGAEKVADSADQFAKKANAFTRRKMEEHEQRKARRQEERASRAVWEDSSRYSRRSGCLGALLKLAAAVIAAPFALAFLICCLVGVILGVAGIVAAICGFVVLGMVLPLIPFTAIACAVAGLIFVIFFCITAVIAVFWLLKAVLVFIRDLLFGRRIDDDYFDRAFRVSEDPNAGWHFRSDPGASGSWTAQDSGRTDSDEENWKGGDQE</sequence>
<feature type="transmembrane region" description="Helical" evidence="2">
    <location>
        <begin position="145"/>
        <end position="164"/>
    </location>
</feature>
<protein>
    <submittedName>
        <fullName evidence="3">DUF1700 domain-containing protein</fullName>
    </submittedName>
</protein>
<name>A0ABS2GL06_9FIRM</name>
<dbReference type="Pfam" id="PF22564">
    <property type="entry name" value="HAAS"/>
    <property type="match status" value="1"/>
</dbReference>
<keyword evidence="2" id="KW-0472">Membrane</keyword>
<dbReference type="Proteomes" id="UP000724149">
    <property type="component" value="Unassembled WGS sequence"/>
</dbReference>
<organism evidence="3 4">
    <name type="scientific">Hydrogenoanaerobacterium saccharovorans</name>
    <dbReference type="NCBI Taxonomy" id="474960"/>
    <lineage>
        <taxon>Bacteria</taxon>
        <taxon>Bacillati</taxon>
        <taxon>Bacillota</taxon>
        <taxon>Clostridia</taxon>
        <taxon>Eubacteriales</taxon>
        <taxon>Oscillospiraceae</taxon>
        <taxon>Hydrogenoanaerobacterium</taxon>
    </lineage>
</organism>
<gene>
    <name evidence="3" type="ORF">H9X81_05615</name>
</gene>
<feature type="compositionally biased region" description="Basic and acidic residues" evidence="1">
    <location>
        <begin position="277"/>
        <end position="292"/>
    </location>
</feature>
<evidence type="ECO:0000313" key="3">
    <source>
        <dbReference type="EMBL" id="MBM6923167.1"/>
    </source>
</evidence>
<evidence type="ECO:0000256" key="1">
    <source>
        <dbReference type="SAM" id="MobiDB-lite"/>
    </source>
</evidence>
<evidence type="ECO:0000256" key="2">
    <source>
        <dbReference type="SAM" id="Phobius"/>
    </source>
</evidence>
<dbReference type="EMBL" id="JACSNR010000004">
    <property type="protein sequence ID" value="MBM6923167.1"/>
    <property type="molecule type" value="Genomic_DNA"/>
</dbReference>
<proteinExistence type="predicted"/>
<feature type="transmembrane region" description="Helical" evidence="2">
    <location>
        <begin position="198"/>
        <end position="224"/>
    </location>
</feature>
<evidence type="ECO:0000313" key="4">
    <source>
        <dbReference type="Proteomes" id="UP000724149"/>
    </source>
</evidence>
<accession>A0ABS2GL06</accession>
<feature type="transmembrane region" description="Helical" evidence="2">
    <location>
        <begin position="170"/>
        <end position="191"/>
    </location>
</feature>
<reference evidence="3 4" key="1">
    <citation type="journal article" date="2021" name="Sci. Rep.">
        <title>The distribution of antibiotic resistance genes in chicken gut microbiota commensals.</title>
        <authorList>
            <person name="Juricova H."/>
            <person name="Matiasovicova J."/>
            <person name="Kubasova T."/>
            <person name="Cejkova D."/>
            <person name="Rychlik I."/>
        </authorList>
    </citation>
    <scope>NUCLEOTIDE SEQUENCE [LARGE SCALE GENOMIC DNA]</scope>
    <source>
        <strain evidence="3 4">An564</strain>
    </source>
</reference>
<keyword evidence="2" id="KW-0812">Transmembrane</keyword>
<dbReference type="RefSeq" id="WP_177502857.1">
    <property type="nucleotide sequence ID" value="NZ_JACSNR010000004.1"/>
</dbReference>
<comment type="caution">
    <text evidence="3">The sequence shown here is derived from an EMBL/GenBank/DDBJ whole genome shotgun (WGS) entry which is preliminary data.</text>
</comment>
<keyword evidence="4" id="KW-1185">Reference proteome</keyword>